<dbReference type="AlphaFoldDB" id="A0A2B1KD86"/>
<protein>
    <recommendedName>
        <fullName evidence="3">histidine kinase</fullName>
        <ecNumber evidence="3">2.7.13.3</ecNumber>
    </recommendedName>
</protein>
<dbReference type="SMART" id="SM00091">
    <property type="entry name" value="PAS"/>
    <property type="match status" value="1"/>
</dbReference>
<dbReference type="Pfam" id="PF02518">
    <property type="entry name" value="HATPase_c"/>
    <property type="match status" value="1"/>
</dbReference>
<dbReference type="Pfam" id="PF14689">
    <property type="entry name" value="SPOB_a"/>
    <property type="match status" value="1"/>
</dbReference>
<organism evidence="17 18">
    <name type="scientific">Bacillus cereus</name>
    <dbReference type="NCBI Taxonomy" id="1396"/>
    <lineage>
        <taxon>Bacteria</taxon>
        <taxon>Bacillati</taxon>
        <taxon>Bacillota</taxon>
        <taxon>Bacilli</taxon>
        <taxon>Bacillales</taxon>
        <taxon>Bacillaceae</taxon>
        <taxon>Bacillus</taxon>
        <taxon>Bacillus cereus group</taxon>
    </lineage>
</organism>
<dbReference type="RefSeq" id="WP_098541157.1">
    <property type="nucleotide sequence ID" value="NZ_NUYN01000031.1"/>
</dbReference>
<name>A0A2B1KD86_BACCE</name>
<evidence type="ECO:0000259" key="15">
    <source>
        <dbReference type="PROSITE" id="PS50109"/>
    </source>
</evidence>
<dbReference type="Pfam" id="PF17203">
    <property type="entry name" value="sCache_3_2"/>
    <property type="match status" value="1"/>
</dbReference>
<dbReference type="InterPro" id="IPR004358">
    <property type="entry name" value="Sig_transdc_His_kin-like_C"/>
</dbReference>
<dbReference type="Proteomes" id="UP000225182">
    <property type="component" value="Unassembled WGS sequence"/>
</dbReference>
<evidence type="ECO:0000256" key="1">
    <source>
        <dbReference type="ARBA" id="ARBA00000085"/>
    </source>
</evidence>
<evidence type="ECO:0000256" key="4">
    <source>
        <dbReference type="ARBA" id="ARBA00022475"/>
    </source>
</evidence>
<evidence type="ECO:0000256" key="12">
    <source>
        <dbReference type="ARBA" id="ARBA00023012"/>
    </source>
</evidence>
<dbReference type="InterPro" id="IPR033463">
    <property type="entry name" value="sCache_3"/>
</dbReference>
<dbReference type="Pfam" id="PF00989">
    <property type="entry name" value="PAS"/>
    <property type="match status" value="1"/>
</dbReference>
<evidence type="ECO:0000256" key="3">
    <source>
        <dbReference type="ARBA" id="ARBA00012438"/>
    </source>
</evidence>
<keyword evidence="11 14" id="KW-1133">Transmembrane helix</keyword>
<evidence type="ECO:0000259" key="16">
    <source>
        <dbReference type="PROSITE" id="PS50112"/>
    </source>
</evidence>
<dbReference type="FunFam" id="1.10.287.130:FF:000011">
    <property type="entry name" value="Sensor histidine kinase DcuS"/>
    <property type="match status" value="1"/>
</dbReference>
<dbReference type="GO" id="GO:0005524">
    <property type="term" value="F:ATP binding"/>
    <property type="evidence" value="ECO:0007669"/>
    <property type="project" value="UniProtKB-KW"/>
</dbReference>
<keyword evidence="4" id="KW-1003">Cell membrane</keyword>
<dbReference type="CDD" id="cd18773">
    <property type="entry name" value="PDC1_HK_sensor"/>
    <property type="match status" value="1"/>
</dbReference>
<evidence type="ECO:0000256" key="13">
    <source>
        <dbReference type="ARBA" id="ARBA00023136"/>
    </source>
</evidence>
<dbReference type="GO" id="GO:0000155">
    <property type="term" value="F:phosphorelay sensor kinase activity"/>
    <property type="evidence" value="ECO:0007669"/>
    <property type="project" value="TreeGrafter"/>
</dbReference>
<evidence type="ECO:0000313" key="18">
    <source>
        <dbReference type="Proteomes" id="UP000225182"/>
    </source>
</evidence>
<dbReference type="GO" id="GO:0006355">
    <property type="term" value="P:regulation of DNA-templated transcription"/>
    <property type="evidence" value="ECO:0007669"/>
    <property type="project" value="InterPro"/>
</dbReference>
<dbReference type="InterPro" id="IPR029151">
    <property type="entry name" value="Sensor-like_sf"/>
</dbReference>
<reference evidence="17 18" key="1">
    <citation type="submission" date="2017-09" db="EMBL/GenBank/DDBJ databases">
        <title>Large-scale bioinformatics analysis of Bacillus genomes uncovers conserved roles of natural products in bacterial physiology.</title>
        <authorList>
            <consortium name="Agbiome Team Llc"/>
            <person name="Bleich R.M."/>
            <person name="Grubbs K.J."/>
            <person name="Santa Maria K.C."/>
            <person name="Allen S.E."/>
            <person name="Farag S."/>
            <person name="Shank E.A."/>
            <person name="Bowers A."/>
        </authorList>
    </citation>
    <scope>NUCLEOTIDE SEQUENCE [LARGE SCALE GENOMIC DNA]</scope>
    <source>
        <strain evidence="17 18">AFS076905</strain>
    </source>
</reference>
<sequence length="536" mass="59889">MILKFKKLKLQPRIILTISTLILAVLLLISYLFYYILSETVEDQIGKRALYVAKTVATVPEIIEAFQKENPASIIQPIAEKIRIETDADFIVVGNKEGIRYAHPNRDRIGEVMIGGDNEGVLLEGKSYISKATGSLGPSLRGKVPIRNQGHEIIGVVSVGFSMGDIQQAVEVYSSRVFWIAIAGLLLGIIGSIYLARSIKKMMFGMEPEEISSLYEEHSTVIQSVREGILVIDKNGIVSLVNQAAYDILSLNKQQNIIGEFILNVIPNSSILEVLQSGEEQFDRQLNIKGKAVIANRLPIKVNNKVTGVVSSLRLKSEMDQLTAELSQTKQYTEALRAQTHEYNNLLYTLSGLIQLESYEDALELIHKETAVYQDFVQFIMKRIQNPWLGGILIGFYNRARELKIDFMLDRESSLEKISLHIESNYVVSILGNLITNAFEAIERNQENDKKVRMFVTDIGEEIVIEVEDSGQGIQDEIITSIFYKGFSTKEGEKRGYGLAKVKELVEDLNGSIAIEKGDLGGALFIIALPKERGEL</sequence>
<dbReference type="PROSITE" id="PS50109">
    <property type="entry name" value="HIS_KIN"/>
    <property type="match status" value="1"/>
</dbReference>
<evidence type="ECO:0000256" key="6">
    <source>
        <dbReference type="ARBA" id="ARBA00022679"/>
    </source>
</evidence>
<dbReference type="PRINTS" id="PR00344">
    <property type="entry name" value="BCTRLSENSOR"/>
</dbReference>
<gene>
    <name evidence="17" type="ORF">COJ50_19775</name>
</gene>
<dbReference type="GO" id="GO:0005886">
    <property type="term" value="C:plasma membrane"/>
    <property type="evidence" value="ECO:0007669"/>
    <property type="project" value="UniProtKB-SubCell"/>
</dbReference>
<comment type="subcellular location">
    <subcellularLocation>
        <location evidence="2">Cell membrane</location>
        <topology evidence="2">Multi-pass membrane protein</topology>
    </subcellularLocation>
</comment>
<keyword evidence="9 17" id="KW-0418">Kinase</keyword>
<dbReference type="EC" id="2.7.13.3" evidence="3"/>
<dbReference type="FunFam" id="3.30.450.20:FF:000018">
    <property type="entry name" value="Sensor histidine kinase DcuS"/>
    <property type="match status" value="1"/>
</dbReference>
<keyword evidence="7 14" id="KW-0812">Transmembrane</keyword>
<comment type="catalytic activity">
    <reaction evidence="1">
        <text>ATP + protein L-histidine = ADP + protein N-phospho-L-histidine.</text>
        <dbReference type="EC" id="2.7.13.3"/>
    </reaction>
</comment>
<dbReference type="SUPFAM" id="SSF103190">
    <property type="entry name" value="Sensory domain-like"/>
    <property type="match status" value="1"/>
</dbReference>
<accession>A0A2B1KD86</accession>
<dbReference type="Gene3D" id="3.30.565.10">
    <property type="entry name" value="Histidine kinase-like ATPase, C-terminal domain"/>
    <property type="match status" value="1"/>
</dbReference>
<dbReference type="SUPFAM" id="SSF55785">
    <property type="entry name" value="PYP-like sensor domain (PAS domain)"/>
    <property type="match status" value="1"/>
</dbReference>
<feature type="transmembrane region" description="Helical" evidence="14">
    <location>
        <begin position="177"/>
        <end position="196"/>
    </location>
</feature>
<evidence type="ECO:0000256" key="10">
    <source>
        <dbReference type="ARBA" id="ARBA00022840"/>
    </source>
</evidence>
<comment type="caution">
    <text evidence="17">The sequence shown here is derived from an EMBL/GenBank/DDBJ whole genome shotgun (WGS) entry which is preliminary data.</text>
</comment>
<keyword evidence="8" id="KW-0547">Nucleotide-binding</keyword>
<evidence type="ECO:0000256" key="14">
    <source>
        <dbReference type="SAM" id="Phobius"/>
    </source>
</evidence>
<feature type="domain" description="Histidine kinase" evidence="15">
    <location>
        <begin position="338"/>
        <end position="533"/>
    </location>
</feature>
<feature type="domain" description="PAS" evidence="16">
    <location>
        <begin position="214"/>
        <end position="255"/>
    </location>
</feature>
<keyword evidence="10" id="KW-0067">ATP-binding</keyword>
<keyword evidence="5" id="KW-0597">Phosphoprotein</keyword>
<dbReference type="InterPro" id="IPR005467">
    <property type="entry name" value="His_kinase_dom"/>
</dbReference>
<evidence type="ECO:0000256" key="7">
    <source>
        <dbReference type="ARBA" id="ARBA00022692"/>
    </source>
</evidence>
<dbReference type="PANTHER" id="PTHR43547">
    <property type="entry name" value="TWO-COMPONENT HISTIDINE KINASE"/>
    <property type="match status" value="1"/>
</dbReference>
<dbReference type="PROSITE" id="PS50112">
    <property type="entry name" value="PAS"/>
    <property type="match status" value="1"/>
</dbReference>
<keyword evidence="6" id="KW-0808">Transferase</keyword>
<dbReference type="InterPro" id="IPR036890">
    <property type="entry name" value="HATPase_C_sf"/>
</dbReference>
<dbReference type="PANTHER" id="PTHR43547:SF3">
    <property type="entry name" value="SENSOR PROTEIN CITS"/>
    <property type="match status" value="1"/>
</dbReference>
<proteinExistence type="predicted"/>
<feature type="transmembrane region" description="Helical" evidence="14">
    <location>
        <begin position="14"/>
        <end position="37"/>
    </location>
</feature>
<dbReference type="Gene3D" id="3.30.450.20">
    <property type="entry name" value="PAS domain"/>
    <property type="match status" value="2"/>
</dbReference>
<evidence type="ECO:0000256" key="5">
    <source>
        <dbReference type="ARBA" id="ARBA00022553"/>
    </source>
</evidence>
<evidence type="ECO:0000256" key="8">
    <source>
        <dbReference type="ARBA" id="ARBA00022741"/>
    </source>
</evidence>
<evidence type="ECO:0000313" key="17">
    <source>
        <dbReference type="EMBL" id="PFN21468.1"/>
    </source>
</evidence>
<dbReference type="InterPro" id="IPR013767">
    <property type="entry name" value="PAS_fold"/>
</dbReference>
<keyword evidence="13 14" id="KW-0472">Membrane</keyword>
<dbReference type="InterPro" id="IPR003594">
    <property type="entry name" value="HATPase_dom"/>
</dbReference>
<dbReference type="Gene3D" id="1.10.287.130">
    <property type="match status" value="1"/>
</dbReference>
<dbReference type="InterPro" id="IPR039506">
    <property type="entry name" value="SPOB_a"/>
</dbReference>
<dbReference type="SUPFAM" id="SSF55874">
    <property type="entry name" value="ATPase domain of HSP90 chaperone/DNA topoisomerase II/histidine kinase"/>
    <property type="match status" value="1"/>
</dbReference>
<evidence type="ECO:0000256" key="11">
    <source>
        <dbReference type="ARBA" id="ARBA00022989"/>
    </source>
</evidence>
<dbReference type="InterPro" id="IPR000014">
    <property type="entry name" value="PAS"/>
</dbReference>
<evidence type="ECO:0000256" key="2">
    <source>
        <dbReference type="ARBA" id="ARBA00004651"/>
    </source>
</evidence>
<dbReference type="FunFam" id="3.30.565.10:FF:000041">
    <property type="entry name" value="Sensor histidine kinase DcuS"/>
    <property type="match status" value="1"/>
</dbReference>
<keyword evidence="12" id="KW-0902">Two-component regulatory system</keyword>
<dbReference type="InterPro" id="IPR035965">
    <property type="entry name" value="PAS-like_dom_sf"/>
</dbReference>
<dbReference type="SMART" id="SM00387">
    <property type="entry name" value="HATPase_c"/>
    <property type="match status" value="1"/>
</dbReference>
<dbReference type="EMBL" id="NUYN01000031">
    <property type="protein sequence ID" value="PFN21468.1"/>
    <property type="molecule type" value="Genomic_DNA"/>
</dbReference>
<evidence type="ECO:0000256" key="9">
    <source>
        <dbReference type="ARBA" id="ARBA00022777"/>
    </source>
</evidence>